<protein>
    <submittedName>
        <fullName evidence="2">Peroxidase 52</fullName>
    </submittedName>
</protein>
<feature type="compositionally biased region" description="Basic and acidic residues" evidence="1">
    <location>
        <begin position="111"/>
        <end position="121"/>
    </location>
</feature>
<feature type="non-terminal residue" evidence="2">
    <location>
        <position position="1"/>
    </location>
</feature>
<keyword evidence="2" id="KW-0560">Oxidoreductase</keyword>
<feature type="region of interest" description="Disordered" evidence="1">
    <location>
        <begin position="108"/>
        <end position="213"/>
    </location>
</feature>
<keyword evidence="2" id="KW-0575">Peroxidase</keyword>
<feature type="compositionally biased region" description="Basic residues" evidence="1">
    <location>
        <begin position="170"/>
        <end position="188"/>
    </location>
</feature>
<dbReference type="GO" id="GO:0004601">
    <property type="term" value="F:peroxidase activity"/>
    <property type="evidence" value="ECO:0007669"/>
    <property type="project" value="UniProtKB-KW"/>
</dbReference>
<feature type="region of interest" description="Disordered" evidence="1">
    <location>
        <begin position="70"/>
        <end position="91"/>
    </location>
</feature>
<proteinExistence type="predicted"/>
<reference evidence="2" key="1">
    <citation type="submission" date="2015-12" db="EMBL/GenBank/DDBJ databases">
        <title>Update maize B73 reference genome by single molecule sequencing technologies.</title>
        <authorList>
            <consortium name="Maize Genome Sequencing Project"/>
            <person name="Ware D."/>
        </authorList>
    </citation>
    <scope>NUCLEOTIDE SEQUENCE</scope>
    <source>
        <tissue evidence="2">Seedling</tissue>
    </source>
</reference>
<sequence length="268" mass="30472">RLSHCCSPPASTRTTGCTEVQFGSVVVGCDGEAAAGGGRHSSRGRRARVRRGRAALGGVLLVELPRRAQHRAPGHVAGRHEQHAQRRRRAPRLLPRLLRQWLRRLAAAGRHAHDARREGRRPQRRRLHRRLRPHRHHQGAGRGRLPRHRLLRRQREPGVRRAAAPGLPVGRRRRRARAARLAHPRPVRQRLLPEPHGRRRPAALGPGALQQRRTRLARAPLRHQRRRLLVGLRRVHGQARQHRPAHGFRGGGQAQLQDGEFEFVTSGR</sequence>
<name>A0A1D6H656_MAIZE</name>
<accession>A0A1D6H656</accession>
<dbReference type="EMBL" id="CM000781">
    <property type="protein sequence ID" value="AQK70274.1"/>
    <property type="molecule type" value="Genomic_DNA"/>
</dbReference>
<dbReference type="ExpressionAtlas" id="A0A1D6H656">
    <property type="expression patterns" value="baseline and differential"/>
</dbReference>
<feature type="compositionally biased region" description="Low complexity" evidence="1">
    <location>
        <begin position="160"/>
        <end position="169"/>
    </location>
</feature>
<organism evidence="2">
    <name type="scientific">Zea mays</name>
    <name type="common">Maize</name>
    <dbReference type="NCBI Taxonomy" id="4577"/>
    <lineage>
        <taxon>Eukaryota</taxon>
        <taxon>Viridiplantae</taxon>
        <taxon>Streptophyta</taxon>
        <taxon>Embryophyta</taxon>
        <taxon>Tracheophyta</taxon>
        <taxon>Spermatophyta</taxon>
        <taxon>Magnoliopsida</taxon>
        <taxon>Liliopsida</taxon>
        <taxon>Poales</taxon>
        <taxon>Poaceae</taxon>
        <taxon>PACMAD clade</taxon>
        <taxon>Panicoideae</taxon>
        <taxon>Andropogonodae</taxon>
        <taxon>Andropogoneae</taxon>
        <taxon>Tripsacinae</taxon>
        <taxon>Zea</taxon>
    </lineage>
</organism>
<dbReference type="AlphaFoldDB" id="A0A1D6H656"/>
<feature type="compositionally biased region" description="Basic residues" evidence="1">
    <location>
        <begin position="122"/>
        <end position="152"/>
    </location>
</feature>
<evidence type="ECO:0000313" key="2">
    <source>
        <dbReference type="EMBL" id="AQK70274.1"/>
    </source>
</evidence>
<gene>
    <name evidence="2" type="ORF">ZEAMMB73_Zm00001d016182</name>
</gene>
<evidence type="ECO:0000256" key="1">
    <source>
        <dbReference type="SAM" id="MobiDB-lite"/>
    </source>
</evidence>